<accession>A0A813P379</accession>
<dbReference type="SUPFAM" id="SSF52047">
    <property type="entry name" value="RNI-like"/>
    <property type="match status" value="1"/>
</dbReference>
<comment type="caution">
    <text evidence="2">The sequence shown here is derived from an EMBL/GenBank/DDBJ whole genome shotgun (WGS) entry which is preliminary data.</text>
</comment>
<name>A0A813P379_ADIRI</name>
<dbReference type="Proteomes" id="UP000663852">
    <property type="component" value="Unassembled WGS sequence"/>
</dbReference>
<evidence type="ECO:0000313" key="2">
    <source>
        <dbReference type="EMBL" id="CAF0744728.1"/>
    </source>
</evidence>
<proteinExistence type="predicted"/>
<dbReference type="Gene3D" id="3.80.10.10">
    <property type="entry name" value="Ribonuclease Inhibitor"/>
    <property type="match status" value="1"/>
</dbReference>
<protein>
    <submittedName>
        <fullName evidence="2">Uncharacterized protein</fullName>
    </submittedName>
</protein>
<dbReference type="EMBL" id="CAJNOJ010000004">
    <property type="protein sequence ID" value="CAF0742951.1"/>
    <property type="molecule type" value="Genomic_DNA"/>
</dbReference>
<evidence type="ECO:0000313" key="1">
    <source>
        <dbReference type="EMBL" id="CAF0742951.1"/>
    </source>
</evidence>
<reference evidence="2" key="1">
    <citation type="submission" date="2021-02" db="EMBL/GenBank/DDBJ databases">
        <authorList>
            <person name="Nowell W R."/>
        </authorList>
    </citation>
    <scope>NUCLEOTIDE SEQUENCE</scope>
</reference>
<evidence type="ECO:0000313" key="3">
    <source>
        <dbReference type="Proteomes" id="UP000663828"/>
    </source>
</evidence>
<sequence>MSEELHQLCATALPYLQQLTITHLESFSTNDGSTCLSSLRIVKVQFINPEMYQTILSSCPNLCTFQFSMFTSEESSLVIESHNNLRRLTINVGDVIWPWNDRIFDKYFICTPHLERLSIHRLFYISRAIESFHDYDWLVTVVNKRLKQLRLLNFHLRTFPSKLGNKFQTEQLLEQVKENFTKAHHDRYESHLIFEYV</sequence>
<dbReference type="InterPro" id="IPR032675">
    <property type="entry name" value="LRR_dom_sf"/>
</dbReference>
<dbReference type="Proteomes" id="UP000663828">
    <property type="component" value="Unassembled WGS sequence"/>
</dbReference>
<gene>
    <name evidence="1" type="ORF">EDS130_LOCUS1847</name>
    <name evidence="2" type="ORF">XAT740_LOCUS100</name>
</gene>
<dbReference type="AlphaFoldDB" id="A0A813P379"/>
<keyword evidence="3" id="KW-1185">Reference proteome</keyword>
<dbReference type="EMBL" id="CAJNOR010000002">
    <property type="protein sequence ID" value="CAF0744728.1"/>
    <property type="molecule type" value="Genomic_DNA"/>
</dbReference>
<dbReference type="OrthoDB" id="10003499at2759"/>
<organism evidence="2 3">
    <name type="scientific">Adineta ricciae</name>
    <name type="common">Rotifer</name>
    <dbReference type="NCBI Taxonomy" id="249248"/>
    <lineage>
        <taxon>Eukaryota</taxon>
        <taxon>Metazoa</taxon>
        <taxon>Spiralia</taxon>
        <taxon>Gnathifera</taxon>
        <taxon>Rotifera</taxon>
        <taxon>Eurotatoria</taxon>
        <taxon>Bdelloidea</taxon>
        <taxon>Adinetida</taxon>
        <taxon>Adinetidae</taxon>
        <taxon>Adineta</taxon>
    </lineage>
</organism>